<dbReference type="Pfam" id="PF05050">
    <property type="entry name" value="Methyltransf_21"/>
    <property type="match status" value="1"/>
</dbReference>
<dbReference type="RefSeq" id="WP_229893062.1">
    <property type="nucleotide sequence ID" value="NZ_BMUU01000019.1"/>
</dbReference>
<dbReference type="InterPro" id="IPR006342">
    <property type="entry name" value="FkbM_mtfrase"/>
</dbReference>
<evidence type="ECO:0000313" key="2">
    <source>
        <dbReference type="EMBL" id="GGY67220.1"/>
    </source>
</evidence>
<dbReference type="NCBIfam" id="TIGR01444">
    <property type="entry name" value="fkbM_fam"/>
    <property type="match status" value="1"/>
</dbReference>
<evidence type="ECO:0000259" key="1">
    <source>
        <dbReference type="Pfam" id="PF05050"/>
    </source>
</evidence>
<dbReference type="SUPFAM" id="SSF53335">
    <property type="entry name" value="S-adenosyl-L-methionine-dependent methyltransferases"/>
    <property type="match status" value="1"/>
</dbReference>
<dbReference type="Gene3D" id="3.40.50.150">
    <property type="entry name" value="Vaccinia Virus protein VP39"/>
    <property type="match status" value="1"/>
</dbReference>
<proteinExistence type="predicted"/>
<name>A0ABQ3AUN4_9ACTN</name>
<keyword evidence="3" id="KW-1185">Reference proteome</keyword>
<dbReference type="PANTHER" id="PTHR36973:SF4">
    <property type="entry name" value="NODULATION PROTEIN"/>
    <property type="match status" value="1"/>
</dbReference>
<dbReference type="EMBL" id="BMUU01000019">
    <property type="protein sequence ID" value="GGY67220.1"/>
    <property type="molecule type" value="Genomic_DNA"/>
</dbReference>
<dbReference type="PANTHER" id="PTHR36973">
    <property type="entry name" value="SLL1456 PROTEIN-RELATED"/>
    <property type="match status" value="1"/>
</dbReference>
<comment type="caution">
    <text evidence="2">The sequence shown here is derived from an EMBL/GenBank/DDBJ whole genome shotgun (WGS) entry which is preliminary data.</text>
</comment>
<reference evidence="3" key="1">
    <citation type="journal article" date="2019" name="Int. J. Syst. Evol. Microbiol.">
        <title>The Global Catalogue of Microorganisms (GCM) 10K type strain sequencing project: providing services to taxonomists for standard genome sequencing and annotation.</title>
        <authorList>
            <consortium name="The Broad Institute Genomics Platform"/>
            <consortium name="The Broad Institute Genome Sequencing Center for Infectious Disease"/>
            <person name="Wu L."/>
            <person name="Ma J."/>
        </authorList>
    </citation>
    <scope>NUCLEOTIDE SEQUENCE [LARGE SCALE GENOMIC DNA]</scope>
    <source>
        <strain evidence="3">JCM 4594</strain>
    </source>
</reference>
<dbReference type="InterPro" id="IPR029063">
    <property type="entry name" value="SAM-dependent_MTases_sf"/>
</dbReference>
<gene>
    <name evidence="2" type="ORF">GCM10010326_72240</name>
</gene>
<sequence>MTTLPHRLHRALRRLGIDVVRHRPGGHALVRLLARYEIDLVLDVGAHRGDFAARLREAGYRGRIVSFEPLRRPRAELRHRAALDDTWSVLPYALGDRSGTATLNISGDWGPASSLRAMLPRHRAAAPRTACTGDVIVETRRLDELWEQVTAPGERVFVALDVQGYEAQVLDGAGRFADEICGVRIGAPLVPLFEGAELFDELLARTRDGLGLTLMSLEPGLTDPRDGRLLQCDLVLLREDGPAPGEQVPAQAAAVV</sequence>
<dbReference type="Proteomes" id="UP000600946">
    <property type="component" value="Unassembled WGS sequence"/>
</dbReference>
<accession>A0ABQ3AUN4</accession>
<organism evidence="2 3">
    <name type="scientific">Streptomyces xanthochromogenes</name>
    <dbReference type="NCBI Taxonomy" id="67384"/>
    <lineage>
        <taxon>Bacteria</taxon>
        <taxon>Bacillati</taxon>
        <taxon>Actinomycetota</taxon>
        <taxon>Actinomycetes</taxon>
        <taxon>Kitasatosporales</taxon>
        <taxon>Streptomycetaceae</taxon>
        <taxon>Streptomyces</taxon>
    </lineage>
</organism>
<feature type="domain" description="Methyltransferase FkbM" evidence="1">
    <location>
        <begin position="43"/>
        <end position="185"/>
    </location>
</feature>
<dbReference type="InterPro" id="IPR053188">
    <property type="entry name" value="FkbM_Methyltransferase"/>
</dbReference>
<protein>
    <recommendedName>
        <fullName evidence="1">Methyltransferase FkbM domain-containing protein</fullName>
    </recommendedName>
</protein>
<dbReference type="GeneID" id="96295074"/>
<evidence type="ECO:0000313" key="3">
    <source>
        <dbReference type="Proteomes" id="UP000600946"/>
    </source>
</evidence>